<evidence type="ECO:0000256" key="9">
    <source>
        <dbReference type="SAM" id="MobiDB-lite"/>
    </source>
</evidence>
<dbReference type="Proteomes" id="UP000242519">
    <property type="component" value="Unassembled WGS sequence"/>
</dbReference>
<organism evidence="12 13">
    <name type="scientific">Diplocarpon coronariae</name>
    <dbReference type="NCBI Taxonomy" id="2795749"/>
    <lineage>
        <taxon>Eukaryota</taxon>
        <taxon>Fungi</taxon>
        <taxon>Dikarya</taxon>
        <taxon>Ascomycota</taxon>
        <taxon>Pezizomycotina</taxon>
        <taxon>Leotiomycetes</taxon>
        <taxon>Helotiales</taxon>
        <taxon>Drepanopezizaceae</taxon>
        <taxon>Diplocarpon</taxon>
    </lineage>
</organism>
<evidence type="ECO:0000256" key="7">
    <source>
        <dbReference type="ARBA" id="ARBA00048744"/>
    </source>
</evidence>
<dbReference type="GO" id="GO:0031380">
    <property type="term" value="C:nuclear RNA-directed RNA polymerase complex"/>
    <property type="evidence" value="ECO:0007669"/>
    <property type="project" value="TreeGrafter"/>
</dbReference>
<evidence type="ECO:0000256" key="8">
    <source>
        <dbReference type="RuleBase" id="RU363098"/>
    </source>
</evidence>
<keyword evidence="13" id="KW-1185">Reference proteome</keyword>
<feature type="domain" description="RDRP core" evidence="10">
    <location>
        <begin position="488"/>
        <end position="1067"/>
    </location>
</feature>
<feature type="region of interest" description="Disordered" evidence="9">
    <location>
        <begin position="1"/>
        <end position="42"/>
    </location>
</feature>
<dbReference type="InterPro" id="IPR007855">
    <property type="entry name" value="RDRP"/>
</dbReference>
<evidence type="ECO:0000313" key="12">
    <source>
        <dbReference type="EMBL" id="OWP06742.1"/>
    </source>
</evidence>
<comment type="caution">
    <text evidence="12">The sequence shown here is derived from an EMBL/GenBank/DDBJ whole genome shotgun (WGS) entry which is preliminary data.</text>
</comment>
<dbReference type="STRING" id="503106.A0A218ZG61"/>
<keyword evidence="6" id="KW-0943">RNA-mediated gene silencing</keyword>
<dbReference type="InterPro" id="IPR058752">
    <property type="entry name" value="RDRP_C_head"/>
</dbReference>
<feature type="compositionally biased region" description="Basic residues" evidence="9">
    <location>
        <begin position="25"/>
        <end position="35"/>
    </location>
</feature>
<feature type="domain" description="RDRP C-terminal head" evidence="11">
    <location>
        <begin position="1094"/>
        <end position="1233"/>
    </location>
</feature>
<evidence type="ECO:0000256" key="4">
    <source>
        <dbReference type="ARBA" id="ARBA00022695"/>
    </source>
</evidence>
<dbReference type="EMBL" id="MZNU01000036">
    <property type="protein sequence ID" value="OWP06742.1"/>
    <property type="molecule type" value="Genomic_DNA"/>
</dbReference>
<reference evidence="12 13" key="1">
    <citation type="submission" date="2017-04" db="EMBL/GenBank/DDBJ databases">
        <title>Draft genome sequence of Marssonina coronaria NL1: causal agent of apple blotch.</title>
        <authorList>
            <person name="Cheng Q."/>
        </authorList>
    </citation>
    <scope>NUCLEOTIDE SEQUENCE [LARGE SCALE GENOMIC DNA]</scope>
    <source>
        <strain evidence="12 13">NL1</strain>
    </source>
</reference>
<comment type="catalytic activity">
    <reaction evidence="7 8">
        <text>RNA(n) + a ribonucleoside 5'-triphosphate = RNA(n+1) + diphosphate</text>
        <dbReference type="Rhea" id="RHEA:21248"/>
        <dbReference type="Rhea" id="RHEA-COMP:14527"/>
        <dbReference type="Rhea" id="RHEA-COMP:17342"/>
        <dbReference type="ChEBI" id="CHEBI:33019"/>
        <dbReference type="ChEBI" id="CHEBI:61557"/>
        <dbReference type="ChEBI" id="CHEBI:140395"/>
        <dbReference type="EC" id="2.7.7.48"/>
    </reaction>
</comment>
<proteinExistence type="inferred from homology"/>
<dbReference type="EC" id="2.7.7.48" evidence="8"/>
<feature type="compositionally biased region" description="Low complexity" evidence="9">
    <location>
        <begin position="9"/>
        <end position="24"/>
    </location>
</feature>
<keyword evidence="3 8" id="KW-0808">Transferase</keyword>
<dbReference type="PANTHER" id="PTHR23079:SF55">
    <property type="entry name" value="RNA-DIRECTED RNA POLYMERASE"/>
    <property type="match status" value="1"/>
</dbReference>
<evidence type="ECO:0000259" key="11">
    <source>
        <dbReference type="Pfam" id="PF26253"/>
    </source>
</evidence>
<keyword evidence="5 8" id="KW-0694">RNA-binding</keyword>
<keyword evidence="2 8" id="KW-0696">RNA-directed RNA polymerase</keyword>
<dbReference type="InterPro" id="IPR057596">
    <property type="entry name" value="RDRP_core"/>
</dbReference>
<dbReference type="OrthoDB" id="6513042at2759"/>
<dbReference type="Pfam" id="PF26253">
    <property type="entry name" value="RdRP_head"/>
    <property type="match status" value="1"/>
</dbReference>
<evidence type="ECO:0000256" key="6">
    <source>
        <dbReference type="ARBA" id="ARBA00023158"/>
    </source>
</evidence>
<protein>
    <recommendedName>
        <fullName evidence="8">RNA-dependent RNA polymerase</fullName>
        <ecNumber evidence="8">2.7.7.48</ecNumber>
    </recommendedName>
</protein>
<evidence type="ECO:0000313" key="13">
    <source>
        <dbReference type="Proteomes" id="UP000242519"/>
    </source>
</evidence>
<keyword evidence="4 8" id="KW-0548">Nucleotidyltransferase</keyword>
<evidence type="ECO:0000256" key="1">
    <source>
        <dbReference type="ARBA" id="ARBA00005762"/>
    </source>
</evidence>
<dbReference type="GO" id="GO:0003968">
    <property type="term" value="F:RNA-directed RNA polymerase activity"/>
    <property type="evidence" value="ECO:0007669"/>
    <property type="project" value="UniProtKB-KW"/>
</dbReference>
<dbReference type="GO" id="GO:0003723">
    <property type="term" value="F:RNA binding"/>
    <property type="evidence" value="ECO:0007669"/>
    <property type="project" value="UniProtKB-KW"/>
</dbReference>
<evidence type="ECO:0000256" key="5">
    <source>
        <dbReference type="ARBA" id="ARBA00022884"/>
    </source>
</evidence>
<dbReference type="PANTHER" id="PTHR23079">
    <property type="entry name" value="RNA-DEPENDENT RNA POLYMERASE"/>
    <property type="match status" value="1"/>
</dbReference>
<name>A0A218ZG61_9HELO</name>
<feature type="region of interest" description="Disordered" evidence="9">
    <location>
        <begin position="1378"/>
        <end position="1431"/>
    </location>
</feature>
<dbReference type="Pfam" id="PF05183">
    <property type="entry name" value="RdRP"/>
    <property type="match status" value="1"/>
</dbReference>
<accession>A0A218ZG61</accession>
<feature type="compositionally biased region" description="Polar residues" evidence="9">
    <location>
        <begin position="1395"/>
        <end position="1408"/>
    </location>
</feature>
<dbReference type="GO" id="GO:0030422">
    <property type="term" value="P:siRNA processing"/>
    <property type="evidence" value="ECO:0007669"/>
    <property type="project" value="TreeGrafter"/>
</dbReference>
<evidence type="ECO:0000256" key="3">
    <source>
        <dbReference type="ARBA" id="ARBA00022679"/>
    </source>
</evidence>
<comment type="similarity">
    <text evidence="1 8">Belongs to the RdRP family.</text>
</comment>
<evidence type="ECO:0000256" key="2">
    <source>
        <dbReference type="ARBA" id="ARBA00022484"/>
    </source>
</evidence>
<gene>
    <name evidence="12" type="ORF">B2J93_33</name>
</gene>
<sequence length="1500" mass="169907">MSLTEQHARSAQHSSSPRSNSASTRRSKDHSRVTRPVRNVGGGVGGGDILQVPLLRPEYSWMQHDEVSVRLGRVQHSETTYNLWRIFKQYGDISTIDLFESAGQRDGNARIKYAPPPNTPFWSSGTHVITAENEPSRQYIVSVDIERQRRSHLIRSPIRPHISYEPRMTLYASAIRFGVMVTPESLMVLRSVHPMAHHDTQLVVDLYKKRITATFSYKFLDPHNPASDCNRVNKYMFQIPFSQLKMIRRMDSDAKFSLIISLDSPPLFFRRLEETRGTHSDVSLQWKAWDTWYRQTDIVLDPRSLQKQKVTLPKSQALIDIGRWTSYVFEFSRSENLDTIYKNVKEALQDHNIEISAGAQISCAPVQPPIVWSLLSDTPRSENASADLQYLQGSARATNLPFEVRYQLEVCISRGIINEYNITLPFVAKLAAIVSQDAIKARNILEYIAGQEKRIYDPMTIFEDQNALTFTAKTEIPHYCAYSRKVTITPSTIYFSSPTVETTNRVLRHYARENREGRFLRVQFTDELEEGAINSSAETTKNDELYTRVYRTLFNGIQIGDRHYQFLAFGNSQFRENGAYFFCPTDHLSCQDIRNWMGNFSHIAVVAKYAARLGQCFSTTRAINGLSKPDIVKIADVENHNYTFTDGVGKLSPFLAQMIAAELGLKSNTVPSAFQFRLGGCKGILVVWPEAKEREVHIRKSQQKFTATYNGLEIIRCARFSCATLNRQTITILSSLGVPDKVFVKMLTEQLENYQTAMSNDDVAVSLLLRYIDENQMTINIATMIRNGFMAEKDPFVLSLLHLWRSWSIKLLKEKAKIIVENGAFVLGCVDETGTLRGYKDPTSTSSQGDRCTEEELPQIFLQVPDKDDPNRYNVIEGICLVGRNPSLHPGDLRVVQAVNIVALHHLRDVVVFPLHGDRDLPSMCSGGDLDGDDFFVIWETALRPPEWNCPPMNYFAPNPRENKRPVQITDLMKFFVRFMKNDSLPTIAHAHLCQSDLTNAGVKGAECLELAKLHSKAVDYVKTGQAAEMPKILRPKKWPHFMEKKYKPQSQQYHSDKVLGQLYDKVQMVDFVPQYEGPFDKRILRAYKLDDALLKSARQVKSKYDIAMKRLMAQQEIKTEFEIWSTFVLSRPRVGSDYKVQEEIARLSDALKDQFRAECISKAGSKQFALLGPFVAAMYKVTKEELDIALNECRSTRLVGGRPVPLRKMEPKYMPLISFPWIFEKELGRIATGMDTSEDFEDLGLAALVLKEPGQPRKRGVGVAAEDDYITREDGVLIHRGEELDLFHQMSDSENDADESDFDESRLGRAYDDHRMTVGRTGEVVLATEFEFSDSPRPDMNGGTGVEDVVPQMVLDGLIGPQETAMQAHNSDPAVSGLDFDNTRNSSRDESNLGIITTEDSPLSSNDEANHGLDHNGMAEPGYDSTGHEEVQEEVIEFEVKESPLEKLAKMVGGNVPSSQPTLSKELLVDKYEEQGEDVVVELVVKESSLEKLARMMES</sequence>
<evidence type="ECO:0000259" key="10">
    <source>
        <dbReference type="Pfam" id="PF05183"/>
    </source>
</evidence>
<dbReference type="InParanoid" id="A0A218ZG61"/>